<gene>
    <name evidence="1" type="ORF">MA16_Dca023393</name>
</gene>
<organism evidence="1 2">
    <name type="scientific">Dendrobium catenatum</name>
    <dbReference type="NCBI Taxonomy" id="906689"/>
    <lineage>
        <taxon>Eukaryota</taxon>
        <taxon>Viridiplantae</taxon>
        <taxon>Streptophyta</taxon>
        <taxon>Embryophyta</taxon>
        <taxon>Tracheophyta</taxon>
        <taxon>Spermatophyta</taxon>
        <taxon>Magnoliopsida</taxon>
        <taxon>Liliopsida</taxon>
        <taxon>Asparagales</taxon>
        <taxon>Orchidaceae</taxon>
        <taxon>Epidendroideae</taxon>
        <taxon>Malaxideae</taxon>
        <taxon>Dendrobiinae</taxon>
        <taxon>Dendrobium</taxon>
    </lineage>
</organism>
<keyword evidence="2" id="KW-1185">Reference proteome</keyword>
<protein>
    <submittedName>
        <fullName evidence="1">Uncharacterized protein</fullName>
    </submittedName>
</protein>
<dbReference type="Proteomes" id="UP000233837">
    <property type="component" value="Unassembled WGS sequence"/>
</dbReference>
<name>A0A2I0XAG4_9ASPA</name>
<evidence type="ECO:0000313" key="2">
    <source>
        <dbReference type="Proteomes" id="UP000233837"/>
    </source>
</evidence>
<dbReference type="AlphaFoldDB" id="A0A2I0XAG4"/>
<reference evidence="1 2" key="2">
    <citation type="journal article" date="2017" name="Nature">
        <title>The Apostasia genome and the evolution of orchids.</title>
        <authorList>
            <person name="Zhang G.Q."/>
            <person name="Liu K.W."/>
            <person name="Li Z."/>
            <person name="Lohaus R."/>
            <person name="Hsiao Y.Y."/>
            <person name="Niu S.C."/>
            <person name="Wang J.Y."/>
            <person name="Lin Y.C."/>
            <person name="Xu Q."/>
            <person name="Chen L.J."/>
            <person name="Yoshida K."/>
            <person name="Fujiwara S."/>
            <person name="Wang Z.W."/>
            <person name="Zhang Y.Q."/>
            <person name="Mitsuda N."/>
            <person name="Wang M."/>
            <person name="Liu G.H."/>
            <person name="Pecoraro L."/>
            <person name="Huang H.X."/>
            <person name="Xiao X.J."/>
            <person name="Lin M."/>
            <person name="Wu X.Y."/>
            <person name="Wu W.L."/>
            <person name="Chen Y.Y."/>
            <person name="Chang S.B."/>
            <person name="Sakamoto S."/>
            <person name="Ohme-Takagi M."/>
            <person name="Yagi M."/>
            <person name="Zeng S.J."/>
            <person name="Shen C.Y."/>
            <person name="Yeh C.M."/>
            <person name="Luo Y.B."/>
            <person name="Tsai W.C."/>
            <person name="Van de Peer Y."/>
            <person name="Liu Z.J."/>
        </authorList>
    </citation>
    <scope>NUCLEOTIDE SEQUENCE [LARGE SCALE GENOMIC DNA]</scope>
    <source>
        <tissue evidence="1">The whole plant</tissue>
    </source>
</reference>
<dbReference type="EMBL" id="KZ502022">
    <property type="protein sequence ID" value="PKU84890.1"/>
    <property type="molecule type" value="Genomic_DNA"/>
</dbReference>
<sequence>MRQFFILLLDVSTTKFISIQIRLRSSRQKKQRRESHATFTDFQNMSIVICIFEILSSLTSYVNSIFI</sequence>
<proteinExistence type="predicted"/>
<evidence type="ECO:0000313" key="1">
    <source>
        <dbReference type="EMBL" id="PKU84890.1"/>
    </source>
</evidence>
<accession>A0A2I0XAG4</accession>
<reference evidence="1 2" key="1">
    <citation type="journal article" date="2016" name="Sci. Rep.">
        <title>The Dendrobium catenatum Lindl. genome sequence provides insights into polysaccharide synthase, floral development and adaptive evolution.</title>
        <authorList>
            <person name="Zhang G.Q."/>
            <person name="Xu Q."/>
            <person name="Bian C."/>
            <person name="Tsai W.C."/>
            <person name="Yeh C.M."/>
            <person name="Liu K.W."/>
            <person name="Yoshida K."/>
            <person name="Zhang L.S."/>
            <person name="Chang S.B."/>
            <person name="Chen F."/>
            <person name="Shi Y."/>
            <person name="Su Y.Y."/>
            <person name="Zhang Y.Q."/>
            <person name="Chen L.J."/>
            <person name="Yin Y."/>
            <person name="Lin M."/>
            <person name="Huang H."/>
            <person name="Deng H."/>
            <person name="Wang Z.W."/>
            <person name="Zhu S.L."/>
            <person name="Zhao X."/>
            <person name="Deng C."/>
            <person name="Niu S.C."/>
            <person name="Huang J."/>
            <person name="Wang M."/>
            <person name="Liu G.H."/>
            <person name="Yang H.J."/>
            <person name="Xiao X.J."/>
            <person name="Hsiao Y.Y."/>
            <person name="Wu W.L."/>
            <person name="Chen Y.Y."/>
            <person name="Mitsuda N."/>
            <person name="Ohme-Takagi M."/>
            <person name="Luo Y.B."/>
            <person name="Van de Peer Y."/>
            <person name="Liu Z.J."/>
        </authorList>
    </citation>
    <scope>NUCLEOTIDE SEQUENCE [LARGE SCALE GENOMIC DNA]</scope>
    <source>
        <tissue evidence="1">The whole plant</tissue>
    </source>
</reference>